<dbReference type="AlphaFoldDB" id="A0A1E1WBC6"/>
<feature type="compositionally biased region" description="Low complexity" evidence="1">
    <location>
        <begin position="1"/>
        <end position="10"/>
    </location>
</feature>
<organism evidence="2">
    <name type="scientific">Pectinophora gossypiella</name>
    <name type="common">Cotton pink bollworm</name>
    <name type="synonym">Depressaria gossypiella</name>
    <dbReference type="NCBI Taxonomy" id="13191"/>
    <lineage>
        <taxon>Eukaryota</taxon>
        <taxon>Metazoa</taxon>
        <taxon>Ecdysozoa</taxon>
        <taxon>Arthropoda</taxon>
        <taxon>Hexapoda</taxon>
        <taxon>Insecta</taxon>
        <taxon>Pterygota</taxon>
        <taxon>Neoptera</taxon>
        <taxon>Endopterygota</taxon>
        <taxon>Lepidoptera</taxon>
        <taxon>Glossata</taxon>
        <taxon>Ditrysia</taxon>
        <taxon>Gelechioidea</taxon>
        <taxon>Gelechiidae</taxon>
        <taxon>Apatetrinae</taxon>
        <taxon>Pectinophora</taxon>
    </lineage>
</organism>
<feature type="compositionally biased region" description="Acidic residues" evidence="1">
    <location>
        <begin position="449"/>
        <end position="458"/>
    </location>
</feature>
<feature type="region of interest" description="Disordered" evidence="1">
    <location>
        <begin position="226"/>
        <end position="257"/>
    </location>
</feature>
<feature type="compositionally biased region" description="Basic and acidic residues" evidence="1">
    <location>
        <begin position="422"/>
        <end position="431"/>
    </location>
</feature>
<feature type="non-terminal residue" evidence="2">
    <location>
        <position position="1"/>
    </location>
</feature>
<protein>
    <recommendedName>
        <fullName evidence="3">Titin</fullName>
    </recommendedName>
</protein>
<dbReference type="OrthoDB" id="6612025at2759"/>
<evidence type="ECO:0000256" key="1">
    <source>
        <dbReference type="SAM" id="MobiDB-lite"/>
    </source>
</evidence>
<name>A0A1E1WBC6_PECGO</name>
<evidence type="ECO:0000313" key="2">
    <source>
        <dbReference type="EMBL" id="JAT84237.1"/>
    </source>
</evidence>
<feature type="region of interest" description="Disordered" evidence="1">
    <location>
        <begin position="613"/>
        <end position="729"/>
    </location>
</feature>
<sequence>KEEVTVTTTVQKDDETPETTVTVTEERIPEEEDTKPLEITELPEETTIKEVGPAEIEKVKTSKKVIKKHKGPKEEVTVTTTVQKDDEGPETTVIVSEEEIPEDEGTKPFEVIELPEEVIVEEVSPGQTKKVKTSKKVIRKKKGPVEEVMEITTVTKDDEAPITTVTVTEENVPEEIPKLEENQVEIVELPEESIIEQITSPEGETKQKKITKRIIKKKVGPKVETTLIQTEQEDNEKPVVSVHKTEEITDDTTTPLQDFTKPEMAEIIQEEPETVSVTKLQTDSGEIKEIKTTKRVIRKKKGPKDEITEITIVQKDDEAPVTSVNVTEEQVPEEDTKPMEIIELPEETTIEEVSPGEIKKIKTSKKVIRKKKGPVQEVTEITTVKKDDEAPVTTVTVKEEKLSDEKEEIIKDMGSLDDQEIVPEKKQEERKPKKVKKKDAVPEVLVPDDQQEPTEPETEDKKPTKVKKSNEKVPEEHEKPKTQEIKETKKPKLTPIKIERVTVESHEAQHPEAVEGPQFTKLKLKKPVQKPKQEQSTVTLPKFQLKSRIRYITDWPPQVIEPVISFLGSVRQNGELSRNIKEAAKIKKKPLKVPVLPDLEKVELEKPEEFEFFVDKQDKSPVPMEDIPKTTKTEEVSEPEKDKPTPKIVDIDDDTPKKPKKSLKIPEQIPVESDVAKPISKKEEQPEELQFKQVEAVLEPEEPQLNQPDVVIEPEEPQLKQVEEPQLKQ</sequence>
<gene>
    <name evidence="2" type="ORF">g.13928</name>
</gene>
<proteinExistence type="predicted"/>
<feature type="region of interest" description="Disordered" evidence="1">
    <location>
        <begin position="69"/>
        <end position="109"/>
    </location>
</feature>
<feature type="compositionally biased region" description="Basic and acidic residues" evidence="1">
    <location>
        <begin position="397"/>
        <end position="411"/>
    </location>
</feature>
<evidence type="ECO:0008006" key="3">
    <source>
        <dbReference type="Google" id="ProtNLM"/>
    </source>
</evidence>
<dbReference type="EMBL" id="GDQN01006817">
    <property type="protein sequence ID" value="JAT84237.1"/>
    <property type="molecule type" value="Transcribed_RNA"/>
</dbReference>
<feature type="region of interest" description="Disordered" evidence="1">
    <location>
        <begin position="396"/>
        <end position="535"/>
    </location>
</feature>
<feature type="compositionally biased region" description="Basic and acidic residues" evidence="1">
    <location>
        <begin position="497"/>
        <end position="513"/>
    </location>
</feature>
<feature type="non-terminal residue" evidence="2">
    <location>
        <position position="729"/>
    </location>
</feature>
<reference evidence="2" key="1">
    <citation type="submission" date="2015-09" db="EMBL/GenBank/DDBJ databases">
        <title>De novo assembly of Pectinophora gossypiella (Pink Bollworm) gut transcriptome.</title>
        <authorList>
            <person name="Tassone E.E."/>
        </authorList>
    </citation>
    <scope>NUCLEOTIDE SEQUENCE</scope>
</reference>
<accession>A0A1E1WBC6</accession>
<feature type="compositionally biased region" description="Basic and acidic residues" evidence="1">
    <location>
        <begin position="459"/>
        <end position="490"/>
    </location>
</feature>
<feature type="compositionally biased region" description="Basic and acidic residues" evidence="1">
    <location>
        <begin position="626"/>
        <end position="645"/>
    </location>
</feature>
<feature type="region of interest" description="Disordered" evidence="1">
    <location>
        <begin position="1"/>
        <end position="39"/>
    </location>
</feature>
<feature type="compositionally biased region" description="Basic and acidic residues" evidence="1">
    <location>
        <begin position="717"/>
        <end position="729"/>
    </location>
</feature>